<comment type="caution">
    <text evidence="4">The sequence shown here is derived from an EMBL/GenBank/DDBJ whole genome shotgun (WGS) entry which is preliminary data.</text>
</comment>
<keyword evidence="2" id="KW-0732">Signal</keyword>
<dbReference type="InterPro" id="IPR050640">
    <property type="entry name" value="Bact_2-comp_sensor_kinase"/>
</dbReference>
<dbReference type="Pfam" id="PF07494">
    <property type="entry name" value="Reg_prop"/>
    <property type="match status" value="1"/>
</dbReference>
<dbReference type="InterPro" id="IPR011110">
    <property type="entry name" value="Reg_prop"/>
</dbReference>
<reference evidence="4" key="1">
    <citation type="submission" date="2022-03" db="EMBL/GenBank/DDBJ databases">
        <title>De novo assembled genomes of Belliella spp. (Cyclobacteriaceae) strains.</title>
        <authorList>
            <person name="Szabo A."/>
            <person name="Korponai K."/>
            <person name="Felfoldi T."/>
        </authorList>
    </citation>
    <scope>NUCLEOTIDE SEQUENCE</scope>
    <source>
        <strain evidence="4">DSM 111904</strain>
    </source>
</reference>
<dbReference type="Pfam" id="PF02518">
    <property type="entry name" value="HATPase_c"/>
    <property type="match status" value="1"/>
</dbReference>
<dbReference type="SUPFAM" id="SSF63829">
    <property type="entry name" value="Calcium-dependent phosphotriesterase"/>
    <property type="match status" value="1"/>
</dbReference>
<dbReference type="SUPFAM" id="SSF55874">
    <property type="entry name" value="ATPase domain of HSP90 chaperone/DNA topoisomerase II/histidine kinase"/>
    <property type="match status" value="1"/>
</dbReference>
<evidence type="ECO:0000313" key="5">
    <source>
        <dbReference type="Proteomes" id="UP001165489"/>
    </source>
</evidence>
<keyword evidence="4" id="KW-0808">Transferase</keyword>
<keyword evidence="5" id="KW-1185">Reference proteome</keyword>
<dbReference type="EMBL" id="JAKZGP010000036">
    <property type="protein sequence ID" value="MCH7410412.1"/>
    <property type="molecule type" value="Genomic_DNA"/>
</dbReference>
<feature type="signal peptide" evidence="2">
    <location>
        <begin position="1"/>
        <end position="21"/>
    </location>
</feature>
<feature type="domain" description="Histidine kinase/HSP90-like ATPase" evidence="3">
    <location>
        <begin position="901"/>
        <end position="1002"/>
    </location>
</feature>
<evidence type="ECO:0000256" key="2">
    <source>
        <dbReference type="SAM" id="SignalP"/>
    </source>
</evidence>
<dbReference type="InterPro" id="IPR015943">
    <property type="entry name" value="WD40/YVTN_repeat-like_dom_sf"/>
</dbReference>
<dbReference type="Gene3D" id="2.60.40.10">
    <property type="entry name" value="Immunoglobulins"/>
    <property type="match status" value="1"/>
</dbReference>
<keyword evidence="1" id="KW-0472">Membrane</keyword>
<keyword evidence="1" id="KW-0812">Transmembrane</keyword>
<evidence type="ECO:0000313" key="4">
    <source>
        <dbReference type="EMBL" id="MCH7410412.1"/>
    </source>
</evidence>
<dbReference type="Pfam" id="PF06580">
    <property type="entry name" value="His_kinase"/>
    <property type="match status" value="1"/>
</dbReference>
<dbReference type="SMART" id="SM00387">
    <property type="entry name" value="HATPase_c"/>
    <property type="match status" value="1"/>
</dbReference>
<dbReference type="PANTHER" id="PTHR34220:SF7">
    <property type="entry name" value="SENSOR HISTIDINE KINASE YPDA"/>
    <property type="match status" value="1"/>
</dbReference>
<evidence type="ECO:0000256" key="1">
    <source>
        <dbReference type="SAM" id="Phobius"/>
    </source>
</evidence>
<dbReference type="RefSeq" id="WP_241348776.1">
    <property type="nucleotide sequence ID" value="NZ_JAKZGP010000036.1"/>
</dbReference>
<sequence>MSKIFIFFTIFALILFTPSVAQQYPVTHYTTLDGLANNAVQAMYVDSRGLLWVGTEHGISLKENGTFKNFYEEDGLAFGSCWAITEDQKGHMWFGSYGGGISRFDGKRLTSFGSQIGLIDTRIRHFYPYQNKIFIGTENGISIIDIETDQITALEETVLDSPQSYVSGFFDHEEYLYYSTYGMGVYRLDPKAPENSLFKVNDHAMIYALEKVSDQIYTSNKGNLDQFDIEDLIKGKSPKFSFGQSIVWDFGIINQENIVLATWGIYANNGGIYRLGNQKFEDISNKIPVDSKTLKSVVYSPNDQKLYLGSSKQGVYAIQLVDDVLYFPYENKSVLGFCFEFGNEAILHHKGFDILQNNSEKAIFIKNEDFKNQADKYLQQRNAYIPKHEDDFFELKLDTSKDDILYYEVHAHDEKYWISSNLGLFVLNQNGDFLHYLPIHTYKIGFTNQGELIETNPYGGVRIYSSLEPLQYTYFGYKEDETTPTMVTGISKVHNKTFFASVFEGLFHYDGTKFFSYQNGNGFEPSKIKEMNATSDGKLILATEFDSIYVVEGAGDFEILEKIPREHIVGKTVVFLESYEDYIFIGTEKGLNIHHNGYVRVLDDEQGLNHMIFLSAKVRENKLYLGTTQGYYTLDLPRILHSKPNKIHLAVSEVLVNQKPLDPDAYSWFAYNKSQISTPFGNQTLLMKFKPVGYRYPDKLAYRYRLKPTDEWSPYSTDAQLFLSYLPYGNFNIEVEVYDQFTGTLSTTQLIQLKITRPFYYSPIFIFAFLALVLYFSFLLYKERIRRLRDKEAITQGLRRQSAETKLEALQSQMNPHFIFNALTSIQLYIVKGDSKNATSFIQRFTSLIRKTLNNSSELYIPIKEEVNYLQDYIAIENQRRLEKISFTFDVESDIDLSWQVPPMLIQPVIENIFMHAFVSNFPGGEVLIILKIMDEKRLSCTVEDNGVGINQKGKFKNNNSKGLDLVKRRIALLFEEEGDYLQIGTASQGGTKVTITIPLKKI</sequence>
<dbReference type="InterPro" id="IPR013783">
    <property type="entry name" value="Ig-like_fold"/>
</dbReference>
<dbReference type="Proteomes" id="UP001165489">
    <property type="component" value="Unassembled WGS sequence"/>
</dbReference>
<dbReference type="Gene3D" id="2.130.10.10">
    <property type="entry name" value="YVTN repeat-like/Quinoprotein amine dehydrogenase"/>
    <property type="match status" value="2"/>
</dbReference>
<protein>
    <submittedName>
        <fullName evidence="4">Histidine kinase</fullName>
    </submittedName>
</protein>
<gene>
    <name evidence="4" type="ORF">MM239_13475</name>
</gene>
<feature type="chain" id="PRO_5047214197" evidence="2">
    <location>
        <begin position="22"/>
        <end position="1003"/>
    </location>
</feature>
<name>A0ABS9V1W0_9BACT</name>
<dbReference type="PANTHER" id="PTHR34220">
    <property type="entry name" value="SENSOR HISTIDINE KINASE YPDA"/>
    <property type="match status" value="1"/>
</dbReference>
<proteinExistence type="predicted"/>
<dbReference type="InterPro" id="IPR036890">
    <property type="entry name" value="HATPase_C_sf"/>
</dbReference>
<accession>A0ABS9V1W0</accession>
<dbReference type="GO" id="GO:0016301">
    <property type="term" value="F:kinase activity"/>
    <property type="evidence" value="ECO:0007669"/>
    <property type="project" value="UniProtKB-KW"/>
</dbReference>
<keyword evidence="1" id="KW-1133">Transmembrane helix</keyword>
<keyword evidence="4" id="KW-0418">Kinase</keyword>
<organism evidence="4 5">
    <name type="scientific">Belliella filtrata</name>
    <dbReference type="NCBI Taxonomy" id="2923435"/>
    <lineage>
        <taxon>Bacteria</taxon>
        <taxon>Pseudomonadati</taxon>
        <taxon>Bacteroidota</taxon>
        <taxon>Cytophagia</taxon>
        <taxon>Cytophagales</taxon>
        <taxon>Cyclobacteriaceae</taxon>
        <taxon>Belliella</taxon>
    </lineage>
</organism>
<dbReference type="Gene3D" id="3.30.565.10">
    <property type="entry name" value="Histidine kinase-like ATPase, C-terminal domain"/>
    <property type="match status" value="1"/>
</dbReference>
<dbReference type="InterPro" id="IPR003594">
    <property type="entry name" value="HATPase_dom"/>
</dbReference>
<feature type="transmembrane region" description="Helical" evidence="1">
    <location>
        <begin position="759"/>
        <end position="781"/>
    </location>
</feature>
<dbReference type="InterPro" id="IPR010559">
    <property type="entry name" value="Sig_transdc_His_kin_internal"/>
</dbReference>
<evidence type="ECO:0000259" key="3">
    <source>
        <dbReference type="SMART" id="SM00387"/>
    </source>
</evidence>